<dbReference type="Proteomes" id="UP001596409">
    <property type="component" value="Unassembled WGS sequence"/>
</dbReference>
<protein>
    <submittedName>
        <fullName evidence="1">Uncharacterized protein</fullName>
    </submittedName>
</protein>
<evidence type="ECO:0000313" key="2">
    <source>
        <dbReference type="Proteomes" id="UP001596409"/>
    </source>
</evidence>
<dbReference type="EMBL" id="JBHSYM010000009">
    <property type="protein sequence ID" value="MFC7011235.1"/>
    <property type="molecule type" value="Genomic_DNA"/>
</dbReference>
<proteinExistence type="predicted"/>
<name>A0ABW2DYZ8_9ACTN</name>
<reference evidence="2" key="1">
    <citation type="journal article" date="2019" name="Int. J. Syst. Evol. Microbiol.">
        <title>The Global Catalogue of Microorganisms (GCM) 10K type strain sequencing project: providing services to taxonomists for standard genome sequencing and annotation.</title>
        <authorList>
            <consortium name="The Broad Institute Genomics Platform"/>
            <consortium name="The Broad Institute Genome Sequencing Center for Infectious Disease"/>
            <person name="Wu L."/>
            <person name="Ma J."/>
        </authorList>
    </citation>
    <scope>NUCLEOTIDE SEQUENCE [LARGE SCALE GENOMIC DNA]</scope>
    <source>
        <strain evidence="2">JCM 4855</strain>
    </source>
</reference>
<sequence>MLRALRRALRPARLRIPARRFTAGIAALPPTAREAFGTDATAAEAIAYNRSRVATATAVALYRSGHLLPMPDDHLDNAVRALDFPYSAPSPETRAAVRAALAVLEADYTVTVAH</sequence>
<evidence type="ECO:0000313" key="1">
    <source>
        <dbReference type="EMBL" id="MFC7011235.1"/>
    </source>
</evidence>
<comment type="caution">
    <text evidence="1">The sequence shown here is derived from an EMBL/GenBank/DDBJ whole genome shotgun (WGS) entry which is preliminary data.</text>
</comment>
<keyword evidence="2" id="KW-1185">Reference proteome</keyword>
<accession>A0ABW2DYZ8</accession>
<gene>
    <name evidence="1" type="ORF">ACFQMH_05810</name>
</gene>
<dbReference type="RefSeq" id="WP_189880736.1">
    <property type="nucleotide sequence ID" value="NZ_BMWA01000049.1"/>
</dbReference>
<organism evidence="1 2">
    <name type="scientific">Streptomyces viridiviolaceus</name>
    <dbReference type="NCBI Taxonomy" id="68282"/>
    <lineage>
        <taxon>Bacteria</taxon>
        <taxon>Bacillati</taxon>
        <taxon>Actinomycetota</taxon>
        <taxon>Actinomycetes</taxon>
        <taxon>Kitasatosporales</taxon>
        <taxon>Streptomycetaceae</taxon>
        <taxon>Streptomyces</taxon>
    </lineage>
</organism>